<evidence type="ECO:0000313" key="5">
    <source>
        <dbReference type="Proteomes" id="UP000663292"/>
    </source>
</evidence>
<dbReference type="SMART" id="SM00228">
    <property type="entry name" value="PDZ"/>
    <property type="match status" value="1"/>
</dbReference>
<dbReference type="AlphaFoldDB" id="A0A897NNQ2"/>
<dbReference type="PROSITE" id="PS51318">
    <property type="entry name" value="TAT"/>
    <property type="match status" value="1"/>
</dbReference>
<feature type="domain" description="PDZ" evidence="3">
    <location>
        <begin position="266"/>
        <end position="345"/>
    </location>
</feature>
<dbReference type="Proteomes" id="UP000663292">
    <property type="component" value="Chromosome"/>
</dbReference>
<accession>A0A897NNQ2</accession>
<dbReference type="InterPro" id="IPR036034">
    <property type="entry name" value="PDZ_sf"/>
</dbReference>
<evidence type="ECO:0000259" key="3">
    <source>
        <dbReference type="PROSITE" id="PS50106"/>
    </source>
</evidence>
<dbReference type="PANTHER" id="PTHR43343:SF3">
    <property type="entry name" value="PROTEASE DO-LIKE 8, CHLOROPLASTIC"/>
    <property type="match status" value="1"/>
</dbReference>
<dbReference type="EMBL" id="CP064791">
    <property type="protein sequence ID" value="QSG14387.1"/>
    <property type="molecule type" value="Genomic_DNA"/>
</dbReference>
<keyword evidence="5" id="KW-1185">Reference proteome</keyword>
<dbReference type="InterPro" id="IPR051201">
    <property type="entry name" value="Chloro_Bact_Ser_Proteases"/>
</dbReference>
<dbReference type="Pfam" id="PF13365">
    <property type="entry name" value="Trypsin_2"/>
    <property type="match status" value="1"/>
</dbReference>
<name>A0A897NNQ2_9EURY</name>
<dbReference type="Gene3D" id="2.30.42.10">
    <property type="match status" value="1"/>
</dbReference>
<dbReference type="PROSITE" id="PS51257">
    <property type="entry name" value="PROKAR_LIPOPROTEIN"/>
    <property type="match status" value="1"/>
</dbReference>
<dbReference type="SUPFAM" id="SSF50494">
    <property type="entry name" value="Trypsin-like serine proteases"/>
    <property type="match status" value="1"/>
</dbReference>
<dbReference type="GeneID" id="68857482"/>
<gene>
    <name evidence="4" type="primary">degQ</name>
    <name evidence="4" type="ORF">HSEST_0845</name>
</gene>
<reference evidence="4 5" key="1">
    <citation type="submission" date="2020-11" db="EMBL/GenBank/DDBJ databases">
        <title>Carbohydrate-dependent, anaerobic sulfur respiration: A novel catabolism in halophilic archaea.</title>
        <authorList>
            <person name="Sorokin D.Y."/>
            <person name="Messina E."/>
            <person name="Smedile F."/>
            <person name="La Cono V."/>
            <person name="Hallsworth J.E."/>
            <person name="Yakimov M.M."/>
        </authorList>
    </citation>
    <scope>NUCLEOTIDE SEQUENCE [LARGE SCALE GENOMIC DNA]</scope>
    <source>
        <strain evidence="4 5">HSR-Est</strain>
    </source>
</reference>
<evidence type="ECO:0000256" key="1">
    <source>
        <dbReference type="ARBA" id="ARBA00022670"/>
    </source>
</evidence>
<dbReference type="InterPro" id="IPR006311">
    <property type="entry name" value="TAT_signal"/>
</dbReference>
<protein>
    <submittedName>
        <fullName evidence="4">Serine protease Do (Heat-shock protein)</fullName>
    </submittedName>
</protein>
<dbReference type="InterPro" id="IPR001940">
    <property type="entry name" value="Peptidase_S1C"/>
</dbReference>
<keyword evidence="2" id="KW-0378">Hydrolase</keyword>
<dbReference type="RefSeq" id="WP_229122322.1">
    <property type="nucleotide sequence ID" value="NZ_CP064791.1"/>
</dbReference>
<organism evidence="4 5">
    <name type="scientific">Halapricum desulfuricans</name>
    <dbReference type="NCBI Taxonomy" id="2841257"/>
    <lineage>
        <taxon>Archaea</taxon>
        <taxon>Methanobacteriati</taxon>
        <taxon>Methanobacteriota</taxon>
        <taxon>Stenosarchaea group</taxon>
        <taxon>Halobacteria</taxon>
        <taxon>Halobacteriales</taxon>
        <taxon>Haloarculaceae</taxon>
        <taxon>Halapricum</taxon>
    </lineage>
</organism>
<dbReference type="InterPro" id="IPR009003">
    <property type="entry name" value="Peptidase_S1_PA"/>
</dbReference>
<sequence>MPDEVTRRGFLGAVATGSAFAFAGCATAPANDSGQTTDDTSVPPGDVETLQPLATPDDLGDPSRFTDVYRRVRDSVAEVRVRTPTGVGRGTGWVYDADGHVVTNEHVVRDATAVFIRLRTGEWRSASVHATDVYSDLAVLVPEGLPDSAAALPLREQDPPIGEEVLAIGNPFGFSGSVSSGIVSGLNRSLPAAGGSRFSIPDAIQTDAPVNPGNSGGPLVDLRGNVVGVINSGGGDNIGFAISGALVSRVVPELIEHRDYDHSYMGITLRPVTPDIASNLGLREASGIYVGEATSGGPADGVLQGGDIIKRMGGQPIPTQQALSTFLALQTSPGDAIEIAVIRDGDRKTVTLTLGERPEPELPA</sequence>
<keyword evidence="1 4" id="KW-0645">Protease</keyword>
<dbReference type="Pfam" id="PF13180">
    <property type="entry name" value="PDZ_2"/>
    <property type="match status" value="1"/>
</dbReference>
<dbReference type="GO" id="GO:0004252">
    <property type="term" value="F:serine-type endopeptidase activity"/>
    <property type="evidence" value="ECO:0007669"/>
    <property type="project" value="InterPro"/>
</dbReference>
<dbReference type="GO" id="GO:0006508">
    <property type="term" value="P:proteolysis"/>
    <property type="evidence" value="ECO:0007669"/>
    <property type="project" value="UniProtKB-KW"/>
</dbReference>
<dbReference type="InterPro" id="IPR001478">
    <property type="entry name" value="PDZ"/>
</dbReference>
<dbReference type="PANTHER" id="PTHR43343">
    <property type="entry name" value="PEPTIDASE S12"/>
    <property type="match status" value="1"/>
</dbReference>
<proteinExistence type="predicted"/>
<dbReference type="PROSITE" id="PS50106">
    <property type="entry name" value="PDZ"/>
    <property type="match status" value="1"/>
</dbReference>
<dbReference type="Gene3D" id="2.40.10.120">
    <property type="match status" value="1"/>
</dbReference>
<evidence type="ECO:0000313" key="4">
    <source>
        <dbReference type="EMBL" id="QSG14387.1"/>
    </source>
</evidence>
<dbReference type="PRINTS" id="PR00834">
    <property type="entry name" value="PROTEASES2C"/>
</dbReference>
<evidence type="ECO:0000256" key="2">
    <source>
        <dbReference type="ARBA" id="ARBA00022801"/>
    </source>
</evidence>
<dbReference type="SUPFAM" id="SSF50156">
    <property type="entry name" value="PDZ domain-like"/>
    <property type="match status" value="1"/>
</dbReference>